<organism evidence="5 6">
    <name type="scientific">Phenylobacterium glaciei</name>
    <dbReference type="NCBI Taxonomy" id="2803784"/>
    <lineage>
        <taxon>Bacteria</taxon>
        <taxon>Pseudomonadati</taxon>
        <taxon>Pseudomonadota</taxon>
        <taxon>Alphaproteobacteria</taxon>
        <taxon>Caulobacterales</taxon>
        <taxon>Caulobacteraceae</taxon>
        <taxon>Phenylobacterium</taxon>
    </lineage>
</organism>
<evidence type="ECO:0000313" key="6">
    <source>
        <dbReference type="Proteomes" id="UP000622580"/>
    </source>
</evidence>
<comment type="caution">
    <text evidence="5">The sequence shown here is derived from an EMBL/GenBank/DDBJ whole genome shotgun (WGS) entry which is preliminary data.</text>
</comment>
<dbReference type="Gene3D" id="3.90.1150.10">
    <property type="entry name" value="Aspartate Aminotransferase, domain 1"/>
    <property type="match status" value="1"/>
</dbReference>
<sequence length="472" mass="50940">MASKQRGDAPSRRDLLARSGLALSAAALASSALAQESDPVTDPDFADGEPHVPAAPQAAPPPAPGTVDWTWVRNQWALDWGEVDLSAMLFASNPKPVRDAIDRHRRGLDANPVRYLEKNNKPLQNAARAAAGAYFGVPAENVALCESTTSGIGLLYNGIGLRYGQEVLTTIHDYYVTHESLRLAALRGGGTVRKISLFDQVETVTVEQIVGRIIGNIGPQTRVLALTWVHSSTGLKMPIRAIADALIPINASRAPQEKVLFCVDGVHGFGVEDTTLPQLGCDFLVAGCHKWLFGPRGTGVIFGTPLGWSRVEPTVPSFLAEGAYSAWIGGYDPGATTAARMTPGGFKAFEHVWALIEAFGFHQQVGKTNIRSRTVELAGRLKEGMVQMPHIRLRTPRDPRLSAGIVAFDIDGLSADGVVRRLRTYKIIGSAAPYAQRHVRLTPSFRNTVEDVEYALNALHVIRAGSPARAKR</sequence>
<dbReference type="InterPro" id="IPR015421">
    <property type="entry name" value="PyrdxlP-dep_Trfase_major"/>
</dbReference>
<gene>
    <name evidence="5" type="ORF">JKL49_03635</name>
</gene>
<feature type="chain" id="PRO_5037107373" evidence="3">
    <location>
        <begin position="35"/>
        <end position="472"/>
    </location>
</feature>
<dbReference type="InterPro" id="IPR015422">
    <property type="entry name" value="PyrdxlP-dep_Trfase_small"/>
</dbReference>
<keyword evidence="1" id="KW-0663">Pyridoxal phosphate</keyword>
<dbReference type="InterPro" id="IPR015424">
    <property type="entry name" value="PyrdxlP-dep_Trfase"/>
</dbReference>
<dbReference type="Gene3D" id="3.40.640.10">
    <property type="entry name" value="Type I PLP-dependent aspartate aminotransferase-like (Major domain)"/>
    <property type="match status" value="1"/>
</dbReference>
<keyword evidence="3" id="KW-0732">Signal</keyword>
<evidence type="ECO:0000256" key="1">
    <source>
        <dbReference type="ARBA" id="ARBA00022898"/>
    </source>
</evidence>
<keyword evidence="5" id="KW-0808">Transferase</keyword>
<name>A0A941CXH1_9CAUL</name>
<protein>
    <submittedName>
        <fullName evidence="5">Aminotransferase class V-fold PLP-dependent enzyme</fullName>
    </submittedName>
</protein>
<dbReference type="PROSITE" id="PS51318">
    <property type="entry name" value="TAT"/>
    <property type="match status" value="1"/>
</dbReference>
<dbReference type="PANTHER" id="PTHR43586:SF8">
    <property type="entry name" value="CYSTEINE DESULFURASE 1, CHLOROPLASTIC"/>
    <property type="match status" value="1"/>
</dbReference>
<dbReference type="Pfam" id="PF00266">
    <property type="entry name" value="Aminotran_5"/>
    <property type="match status" value="1"/>
</dbReference>
<dbReference type="Proteomes" id="UP000622580">
    <property type="component" value="Unassembled WGS sequence"/>
</dbReference>
<dbReference type="InterPro" id="IPR006311">
    <property type="entry name" value="TAT_signal"/>
</dbReference>
<evidence type="ECO:0000259" key="4">
    <source>
        <dbReference type="Pfam" id="PF00266"/>
    </source>
</evidence>
<proteinExistence type="predicted"/>
<keyword evidence="5" id="KW-0032">Aminotransferase</keyword>
<evidence type="ECO:0000313" key="5">
    <source>
        <dbReference type="EMBL" id="MBR7618471.1"/>
    </source>
</evidence>
<feature type="region of interest" description="Disordered" evidence="2">
    <location>
        <begin position="32"/>
        <end position="65"/>
    </location>
</feature>
<dbReference type="GO" id="GO:0008483">
    <property type="term" value="F:transaminase activity"/>
    <property type="evidence" value="ECO:0007669"/>
    <property type="project" value="UniProtKB-KW"/>
</dbReference>
<evidence type="ECO:0000256" key="2">
    <source>
        <dbReference type="SAM" id="MobiDB-lite"/>
    </source>
</evidence>
<evidence type="ECO:0000256" key="3">
    <source>
        <dbReference type="SAM" id="SignalP"/>
    </source>
</evidence>
<dbReference type="SUPFAM" id="SSF53383">
    <property type="entry name" value="PLP-dependent transferases"/>
    <property type="match status" value="1"/>
</dbReference>
<reference evidence="5" key="1">
    <citation type="submission" date="2021-04" db="EMBL/GenBank/DDBJ databases">
        <title>Draft genome assembly of strain Phenylobacterium sp. 20VBR1 using MiniION and Illumina platforms.</title>
        <authorList>
            <person name="Thomas F.A."/>
            <person name="Krishnan K.P."/>
            <person name="Sinha R.K."/>
        </authorList>
    </citation>
    <scope>NUCLEOTIDE SEQUENCE</scope>
    <source>
        <strain evidence="5">20VBR1</strain>
    </source>
</reference>
<dbReference type="InterPro" id="IPR000192">
    <property type="entry name" value="Aminotrans_V_dom"/>
</dbReference>
<accession>A0A941CXH1</accession>
<keyword evidence="6" id="KW-1185">Reference proteome</keyword>
<dbReference type="AlphaFoldDB" id="A0A941CXH1"/>
<feature type="domain" description="Aminotransferase class V" evidence="4">
    <location>
        <begin position="93"/>
        <end position="428"/>
    </location>
</feature>
<dbReference type="PANTHER" id="PTHR43586">
    <property type="entry name" value="CYSTEINE DESULFURASE"/>
    <property type="match status" value="1"/>
</dbReference>
<feature type="signal peptide" evidence="3">
    <location>
        <begin position="1"/>
        <end position="34"/>
    </location>
</feature>
<dbReference type="EMBL" id="JAGSGD010000001">
    <property type="protein sequence ID" value="MBR7618471.1"/>
    <property type="molecule type" value="Genomic_DNA"/>
</dbReference>
<dbReference type="RefSeq" id="WP_215338349.1">
    <property type="nucleotide sequence ID" value="NZ_JAGSGD010000001.1"/>
</dbReference>